<organism evidence="2 3">
    <name type="scientific">Adiantum capillus-veneris</name>
    <name type="common">Maidenhair fern</name>
    <dbReference type="NCBI Taxonomy" id="13818"/>
    <lineage>
        <taxon>Eukaryota</taxon>
        <taxon>Viridiplantae</taxon>
        <taxon>Streptophyta</taxon>
        <taxon>Embryophyta</taxon>
        <taxon>Tracheophyta</taxon>
        <taxon>Polypodiopsida</taxon>
        <taxon>Polypodiidae</taxon>
        <taxon>Polypodiales</taxon>
        <taxon>Pteridineae</taxon>
        <taxon>Pteridaceae</taxon>
        <taxon>Vittarioideae</taxon>
        <taxon>Adiantum</taxon>
    </lineage>
</organism>
<evidence type="ECO:0000313" key="3">
    <source>
        <dbReference type="Proteomes" id="UP000886520"/>
    </source>
</evidence>
<dbReference type="Proteomes" id="UP000886520">
    <property type="component" value="Chromosome 11"/>
</dbReference>
<comment type="caution">
    <text evidence="2">The sequence shown here is derived from an EMBL/GenBank/DDBJ whole genome shotgun (WGS) entry which is preliminary data.</text>
</comment>
<name>A0A9D4UUN6_ADICA</name>
<gene>
    <name evidence="2" type="ORF">GOP47_0011705</name>
</gene>
<evidence type="ECO:0000256" key="1">
    <source>
        <dbReference type="SAM" id="MobiDB-lite"/>
    </source>
</evidence>
<dbReference type="AlphaFoldDB" id="A0A9D4UUN6"/>
<reference evidence="2" key="1">
    <citation type="submission" date="2021-01" db="EMBL/GenBank/DDBJ databases">
        <title>Adiantum capillus-veneris genome.</title>
        <authorList>
            <person name="Fang Y."/>
            <person name="Liao Q."/>
        </authorList>
    </citation>
    <scope>NUCLEOTIDE SEQUENCE</scope>
    <source>
        <strain evidence="2">H3</strain>
        <tissue evidence="2">Leaf</tissue>
    </source>
</reference>
<proteinExistence type="predicted"/>
<protein>
    <submittedName>
        <fullName evidence="2">Uncharacterized protein</fullName>
    </submittedName>
</protein>
<sequence>MDECFAILDAHGKFEVHTTTSHDDDLLLPMFVTVQAMCLAKRARVDSPPPAATPVLLDPKGKSSVDLYLHPDADEEDRRQEDVLEVDA</sequence>
<accession>A0A9D4UUN6</accession>
<keyword evidence="3" id="KW-1185">Reference proteome</keyword>
<feature type="compositionally biased region" description="Basic and acidic residues" evidence="1">
    <location>
        <begin position="66"/>
        <end position="82"/>
    </location>
</feature>
<evidence type="ECO:0000313" key="2">
    <source>
        <dbReference type="EMBL" id="KAI5073692.1"/>
    </source>
</evidence>
<feature type="region of interest" description="Disordered" evidence="1">
    <location>
        <begin position="66"/>
        <end position="88"/>
    </location>
</feature>
<dbReference type="EMBL" id="JABFUD020000011">
    <property type="protein sequence ID" value="KAI5073692.1"/>
    <property type="molecule type" value="Genomic_DNA"/>
</dbReference>